<proteinExistence type="predicted"/>
<dbReference type="VEuPathDB" id="TriTrypDB:TRSC58_06346"/>
<dbReference type="Pfam" id="PF00069">
    <property type="entry name" value="Pkinase"/>
    <property type="match status" value="1"/>
</dbReference>
<feature type="region of interest" description="Disordered" evidence="4">
    <location>
        <begin position="280"/>
        <end position="307"/>
    </location>
</feature>
<organism evidence="6 7">
    <name type="scientific">Trypanosoma rangeli SC58</name>
    <dbReference type="NCBI Taxonomy" id="429131"/>
    <lineage>
        <taxon>Eukaryota</taxon>
        <taxon>Discoba</taxon>
        <taxon>Euglenozoa</taxon>
        <taxon>Kinetoplastea</taxon>
        <taxon>Metakinetoplastina</taxon>
        <taxon>Trypanosomatida</taxon>
        <taxon>Trypanosomatidae</taxon>
        <taxon>Trypanosoma</taxon>
        <taxon>Herpetosoma</taxon>
    </lineage>
</organism>
<dbReference type="InterPro" id="IPR011009">
    <property type="entry name" value="Kinase-like_dom_sf"/>
</dbReference>
<dbReference type="InterPro" id="IPR008271">
    <property type="entry name" value="Ser/Thr_kinase_AS"/>
</dbReference>
<dbReference type="Gene3D" id="1.10.510.10">
    <property type="entry name" value="Transferase(Phosphotransferase) domain 1"/>
    <property type="match status" value="1"/>
</dbReference>
<feature type="compositionally biased region" description="Low complexity" evidence="4">
    <location>
        <begin position="296"/>
        <end position="307"/>
    </location>
</feature>
<keyword evidence="1 3" id="KW-0547">Nucleotide-binding</keyword>
<feature type="domain" description="Protein kinase" evidence="5">
    <location>
        <begin position="341"/>
        <end position="640"/>
    </location>
</feature>
<feature type="binding site" evidence="3">
    <location>
        <position position="370"/>
    </location>
    <ligand>
        <name>ATP</name>
        <dbReference type="ChEBI" id="CHEBI:30616"/>
    </ligand>
</feature>
<dbReference type="OrthoDB" id="4062651at2759"/>
<accession>A0A061IY63</accession>
<dbReference type="GO" id="GO:0005524">
    <property type="term" value="F:ATP binding"/>
    <property type="evidence" value="ECO:0007669"/>
    <property type="project" value="UniProtKB-UniRule"/>
</dbReference>
<evidence type="ECO:0000256" key="4">
    <source>
        <dbReference type="SAM" id="MobiDB-lite"/>
    </source>
</evidence>
<feature type="region of interest" description="Disordered" evidence="4">
    <location>
        <begin position="87"/>
        <end position="135"/>
    </location>
</feature>
<dbReference type="GO" id="GO:0010506">
    <property type="term" value="P:regulation of autophagy"/>
    <property type="evidence" value="ECO:0007669"/>
    <property type="project" value="InterPro"/>
</dbReference>
<dbReference type="Proteomes" id="UP000031737">
    <property type="component" value="Unassembled WGS sequence"/>
</dbReference>
<keyword evidence="2 3" id="KW-0067">ATP-binding</keyword>
<gene>
    <name evidence="6" type="ORF">TRSC58_06346</name>
</gene>
<evidence type="ECO:0000256" key="1">
    <source>
        <dbReference type="ARBA" id="ARBA00022741"/>
    </source>
</evidence>
<comment type="caution">
    <text evidence="6">The sequence shown here is derived from an EMBL/GenBank/DDBJ whole genome shotgun (WGS) entry which is preliminary data.</text>
</comment>
<dbReference type="PROSITE" id="PS00107">
    <property type="entry name" value="PROTEIN_KINASE_ATP"/>
    <property type="match status" value="1"/>
</dbReference>
<dbReference type="SMART" id="SM00220">
    <property type="entry name" value="S_TKc"/>
    <property type="match status" value="1"/>
</dbReference>
<keyword evidence="7" id="KW-1185">Reference proteome</keyword>
<keyword evidence="6" id="KW-0418">Kinase</keyword>
<evidence type="ECO:0000256" key="2">
    <source>
        <dbReference type="ARBA" id="ARBA00022840"/>
    </source>
</evidence>
<dbReference type="PROSITE" id="PS50011">
    <property type="entry name" value="PROTEIN_KINASE_DOM"/>
    <property type="match status" value="1"/>
</dbReference>
<dbReference type="GO" id="GO:0004674">
    <property type="term" value="F:protein serine/threonine kinase activity"/>
    <property type="evidence" value="ECO:0007669"/>
    <property type="project" value="InterPro"/>
</dbReference>
<name>A0A061IY63_TRYRA</name>
<keyword evidence="6" id="KW-0808">Transferase</keyword>
<reference evidence="6 7" key="1">
    <citation type="submission" date="2013-07" db="EMBL/GenBank/DDBJ databases">
        <authorList>
            <person name="Stoco P.H."/>
            <person name="Wagner G."/>
            <person name="Gerber A."/>
            <person name="Zaha A."/>
            <person name="Thompson C."/>
            <person name="Bartholomeu D.C."/>
            <person name="Luckemeyer D.D."/>
            <person name="Bahia D."/>
            <person name="Loreto E."/>
            <person name="Prestes E.B."/>
            <person name="Lima F.M."/>
            <person name="Rodrigues-Luiz G."/>
            <person name="Vallejo G.A."/>
            <person name="Filho J.F."/>
            <person name="Monteiro K.M."/>
            <person name="Tyler K.M."/>
            <person name="de Almeida L.G."/>
            <person name="Ortiz M.F."/>
            <person name="Siervo M.A."/>
            <person name="de Moraes M.H."/>
            <person name="Cunha O.L."/>
            <person name="Mendonca-Neto R."/>
            <person name="Silva R."/>
            <person name="Teixeira S.M."/>
            <person name="Murta S.M."/>
            <person name="Sincero T.C."/>
            <person name="Mendes T.A."/>
            <person name="Urmenyi T.P."/>
            <person name="Silva V.G."/>
            <person name="da Rocha W.D."/>
            <person name="Andersson B."/>
            <person name="Romanha A.J."/>
            <person name="Steindel M."/>
            <person name="de Vasconcelos A.T."/>
            <person name="Grisard E.C."/>
        </authorList>
    </citation>
    <scope>NUCLEOTIDE SEQUENCE [LARGE SCALE GENOMIC DNA]</scope>
    <source>
        <strain evidence="6 7">SC58</strain>
    </source>
</reference>
<dbReference type="AlphaFoldDB" id="A0A061IY63"/>
<dbReference type="InterPro" id="IPR017441">
    <property type="entry name" value="Protein_kinase_ATP_BS"/>
</dbReference>
<evidence type="ECO:0000259" key="5">
    <source>
        <dbReference type="PROSITE" id="PS50011"/>
    </source>
</evidence>
<dbReference type="GO" id="GO:0005737">
    <property type="term" value="C:cytoplasm"/>
    <property type="evidence" value="ECO:0007669"/>
    <property type="project" value="TreeGrafter"/>
</dbReference>
<dbReference type="PROSITE" id="PS00108">
    <property type="entry name" value="PROTEIN_KINASE_ST"/>
    <property type="match status" value="1"/>
</dbReference>
<sequence>MCIPYITLPFSLFPPFTFSFMYQMLPLCLCSHFFLSSFQLCWTLNVMRHTRTGEEGKELGEERGNIQRQKQYIGKVGESEDWEQIRTGSQKGADMERPHLSETQPPPSTGTDHKGYGKGAGGSDAVECPQGSGTVAPQSYRVDWEDVVGEGRFGTICRGWHVNSGMEVGVLTFKGSLEKREELLQEAEKGLALLLEQWPDAIQPLGTFDTSEKDLVAVVSVLQLQGVEDMKSFFASGAATADGTKKARTLEKKPATSVPEQQPCFIGCTAVETACPRHMDEEEWKGQTEGEEENEGVTGTGHTADAGAAGDERTQALSLAPVPTPLPKPKEAVYFLGDYMVDLNTVLGKGKFGTVYRGWHREKGYEVAVKMLQGPVSKRAKLSIEQRELNRLQKLDHPNILRMFGAFRQELKSSAEIRLALVLELCRGGDLKEFLARHDPLSEQQAKHVMRQLVDFFCFLKNNRMMHRDLKPANILLTTSNIGEAVVKVADWGMAKQTSAPGSGLCGQNVELMFESAVGTAAYMSPERLSRELYDYQAEVWALGVIMYELLFARHPYLHAASSVRTPEQLLKAITRAEEVDMSCKVFCSDKKRTDGDMFHEASSEVAPLSRECYELMRHILDPDSKTRYTIEQVRAHPWIFRPERMRATEEVQAVKTAVDTAATGAKAITAKVLTAAEEEGAVPATAVNTAKKLSTAEVAAAVPSTTATDLTRQALSREEQVSMVHIQGVGLNLNALQRQQFIYQAFRDYFYILRHNVLEAENDPGRGLVLLSYAWELFCAASVASLREERPLTEGMVCSDASKSACASNRVPLRFALPDDIKLMENYIQETAQRLKRSLPFITTQGGLGSVPLGCSTDNAQGLETSMDSLATPSVVPQKSMYPTAHTLLFQRTVSLIRAAATEELMLGDTNEQDNVMEEEETRTEGQRVRQQHMYEQAMAILRLILQQVVVRRQLHGTCPSGGIDMDEGNTVQVLTVPLFPVKDEADQRTVQALLHTVEKHYRRLVNIK</sequence>
<evidence type="ECO:0000256" key="3">
    <source>
        <dbReference type="PROSITE-ProRule" id="PRU10141"/>
    </source>
</evidence>
<evidence type="ECO:0000313" key="7">
    <source>
        <dbReference type="Proteomes" id="UP000031737"/>
    </source>
</evidence>
<dbReference type="EMBL" id="AUPL01006346">
    <property type="protein sequence ID" value="ESL05987.1"/>
    <property type="molecule type" value="Genomic_DNA"/>
</dbReference>
<dbReference type="SUPFAM" id="SSF56112">
    <property type="entry name" value="Protein kinase-like (PK-like)"/>
    <property type="match status" value="1"/>
</dbReference>
<protein>
    <submittedName>
        <fullName evidence="6">Protein kinase</fullName>
    </submittedName>
</protein>
<dbReference type="PANTHER" id="PTHR24348">
    <property type="entry name" value="SERINE/THREONINE-PROTEIN KINASE UNC-51-RELATED"/>
    <property type="match status" value="1"/>
</dbReference>
<dbReference type="InterPro" id="IPR045269">
    <property type="entry name" value="Atg1-like"/>
</dbReference>
<evidence type="ECO:0000313" key="6">
    <source>
        <dbReference type="EMBL" id="ESL05987.1"/>
    </source>
</evidence>
<dbReference type="InterPro" id="IPR000719">
    <property type="entry name" value="Prot_kinase_dom"/>
</dbReference>